<protein>
    <submittedName>
        <fullName evidence="2">10038_t:CDS:1</fullName>
    </submittedName>
</protein>
<sequence length="96" mass="10868">KPVLKVFNSRDAKKSFTSGVPSSSDLICQLEGLFCVIKVVKLPRRAVAKSLFPQQPFWQLVIKIRWISSNPNFTNRFGARDDDDLSDLGEVHFSDD</sequence>
<organism evidence="2 3">
    <name type="scientific">Paraglomus occultum</name>
    <dbReference type="NCBI Taxonomy" id="144539"/>
    <lineage>
        <taxon>Eukaryota</taxon>
        <taxon>Fungi</taxon>
        <taxon>Fungi incertae sedis</taxon>
        <taxon>Mucoromycota</taxon>
        <taxon>Glomeromycotina</taxon>
        <taxon>Glomeromycetes</taxon>
        <taxon>Paraglomerales</taxon>
        <taxon>Paraglomeraceae</taxon>
        <taxon>Paraglomus</taxon>
    </lineage>
</organism>
<evidence type="ECO:0000313" key="3">
    <source>
        <dbReference type="Proteomes" id="UP000789572"/>
    </source>
</evidence>
<evidence type="ECO:0000313" key="2">
    <source>
        <dbReference type="EMBL" id="CAG8675501.1"/>
    </source>
</evidence>
<keyword evidence="3" id="KW-1185">Reference proteome</keyword>
<reference evidence="2" key="1">
    <citation type="submission" date="2021-06" db="EMBL/GenBank/DDBJ databases">
        <authorList>
            <person name="Kallberg Y."/>
            <person name="Tangrot J."/>
            <person name="Rosling A."/>
        </authorList>
    </citation>
    <scope>NUCLEOTIDE SEQUENCE</scope>
    <source>
        <strain evidence="2">IA702</strain>
    </source>
</reference>
<gene>
    <name evidence="2" type="ORF">POCULU_LOCUS11210</name>
</gene>
<dbReference type="EMBL" id="CAJVPJ010007427">
    <property type="protein sequence ID" value="CAG8675501.1"/>
    <property type="molecule type" value="Genomic_DNA"/>
</dbReference>
<proteinExistence type="predicted"/>
<feature type="non-terminal residue" evidence="2">
    <location>
        <position position="96"/>
    </location>
</feature>
<comment type="caution">
    <text evidence="2">The sequence shown here is derived from an EMBL/GenBank/DDBJ whole genome shotgun (WGS) entry which is preliminary data.</text>
</comment>
<evidence type="ECO:0000256" key="1">
    <source>
        <dbReference type="SAM" id="MobiDB-lite"/>
    </source>
</evidence>
<dbReference type="AlphaFoldDB" id="A0A9N9EHN7"/>
<name>A0A9N9EHN7_9GLOM</name>
<feature type="region of interest" description="Disordered" evidence="1">
    <location>
        <begin position="76"/>
        <end position="96"/>
    </location>
</feature>
<feature type="non-terminal residue" evidence="2">
    <location>
        <position position="1"/>
    </location>
</feature>
<accession>A0A9N9EHN7</accession>
<dbReference type="Proteomes" id="UP000789572">
    <property type="component" value="Unassembled WGS sequence"/>
</dbReference>